<reference evidence="1 2" key="1">
    <citation type="journal article" date="2024" name="BMC Biol.">
        <title>Comparative genomics of Ascetosporea gives new insight into the evolutionary basis for animal parasitism in Rhizaria.</title>
        <authorList>
            <person name="Hiltunen Thoren M."/>
            <person name="Onut-Brannstrom I."/>
            <person name="Alfjorden A."/>
            <person name="Peckova H."/>
            <person name="Swords F."/>
            <person name="Hooper C."/>
            <person name="Holzer A.S."/>
            <person name="Bass D."/>
            <person name="Burki F."/>
        </authorList>
    </citation>
    <scope>NUCLEOTIDE SEQUENCE [LARGE SCALE GENOMIC DNA]</scope>
    <source>
        <strain evidence="1">20-A016</strain>
    </source>
</reference>
<keyword evidence="2" id="KW-1185">Reference proteome</keyword>
<comment type="caution">
    <text evidence="1">The sequence shown here is derived from an EMBL/GenBank/DDBJ whole genome shotgun (WGS) entry which is preliminary data.</text>
</comment>
<sequence length="84" mass="8590">LSLVYETPATLASLVKASVTSDMAREEIMASAALPDFVSLSLSVPPVSDTRPGADNQTSVGDSLSLAAAGNPINFGTIQQSQLP</sequence>
<evidence type="ECO:0000313" key="2">
    <source>
        <dbReference type="Proteomes" id="UP001439008"/>
    </source>
</evidence>
<feature type="non-terminal residue" evidence="1">
    <location>
        <position position="1"/>
    </location>
</feature>
<evidence type="ECO:0000313" key="1">
    <source>
        <dbReference type="EMBL" id="MES1923235.1"/>
    </source>
</evidence>
<feature type="non-terminal residue" evidence="1">
    <location>
        <position position="84"/>
    </location>
</feature>
<accession>A0ABV2AUA6</accession>
<dbReference type="EMBL" id="JBDODL010005221">
    <property type="protein sequence ID" value="MES1923235.1"/>
    <property type="molecule type" value="Genomic_DNA"/>
</dbReference>
<dbReference type="Proteomes" id="UP001439008">
    <property type="component" value="Unassembled WGS sequence"/>
</dbReference>
<proteinExistence type="predicted"/>
<name>A0ABV2AUA6_9EUKA</name>
<protein>
    <submittedName>
        <fullName evidence="1">Uncharacterized protein</fullName>
    </submittedName>
</protein>
<organism evidence="1 2">
    <name type="scientific">Bonamia ostreae</name>
    <dbReference type="NCBI Taxonomy" id="126728"/>
    <lineage>
        <taxon>Eukaryota</taxon>
        <taxon>Sar</taxon>
        <taxon>Rhizaria</taxon>
        <taxon>Endomyxa</taxon>
        <taxon>Ascetosporea</taxon>
        <taxon>Haplosporida</taxon>
        <taxon>Bonamia</taxon>
    </lineage>
</organism>
<gene>
    <name evidence="1" type="ORF">MHBO_004779</name>
</gene>